<evidence type="ECO:0000313" key="12">
    <source>
        <dbReference type="EMBL" id="ARF13939.1"/>
    </source>
</evidence>
<dbReference type="SUPFAM" id="SSF52172">
    <property type="entry name" value="CheY-like"/>
    <property type="match status" value="1"/>
</dbReference>
<dbReference type="InterPro" id="IPR051271">
    <property type="entry name" value="2C-system_Tx_regulators"/>
</dbReference>
<keyword evidence="5 9" id="KW-0805">Transcription regulation</keyword>
<dbReference type="Gene3D" id="3.40.50.2300">
    <property type="match status" value="1"/>
</dbReference>
<dbReference type="InterPro" id="IPR001789">
    <property type="entry name" value="Sig_transdc_resp-reg_receiver"/>
</dbReference>
<evidence type="ECO:0000256" key="7">
    <source>
        <dbReference type="ARBA" id="ARBA00023159"/>
    </source>
</evidence>
<dbReference type="Pfam" id="PF00072">
    <property type="entry name" value="Response_reg"/>
    <property type="match status" value="1"/>
</dbReference>
<evidence type="ECO:0000256" key="5">
    <source>
        <dbReference type="ARBA" id="ARBA00023015"/>
    </source>
</evidence>
<dbReference type="PANTHER" id="PTHR45526">
    <property type="entry name" value="TRANSCRIPTIONAL REGULATORY PROTEIN DPIA"/>
    <property type="match status" value="1"/>
</dbReference>
<protein>
    <recommendedName>
        <fullName evidence="9">Transcriptional regulatory protein</fullName>
    </recommendedName>
</protein>
<dbReference type="InterPro" id="IPR011006">
    <property type="entry name" value="CheY-like_superfamily"/>
</dbReference>
<keyword evidence="6 9" id="KW-0238">DNA-binding</keyword>
<keyword evidence="8 9" id="KW-0804">Transcription</keyword>
<evidence type="ECO:0000256" key="1">
    <source>
        <dbReference type="ARBA" id="ARBA00004496"/>
    </source>
</evidence>
<organism evidence="12 13">
    <name type="scientific">Sporosarcina ureae</name>
    <dbReference type="NCBI Taxonomy" id="1571"/>
    <lineage>
        <taxon>Bacteria</taxon>
        <taxon>Bacillati</taxon>
        <taxon>Bacillota</taxon>
        <taxon>Bacilli</taxon>
        <taxon>Bacillales</taxon>
        <taxon>Caryophanaceae</taxon>
        <taxon>Sporosarcina</taxon>
    </lineage>
</organism>
<feature type="domain" description="Response regulatory" evidence="11">
    <location>
        <begin position="3"/>
        <end position="119"/>
    </location>
</feature>
<dbReference type="RefSeq" id="WP_029054253.1">
    <property type="nucleotide sequence ID" value="NZ_CP015108.1"/>
</dbReference>
<evidence type="ECO:0000256" key="4">
    <source>
        <dbReference type="ARBA" id="ARBA00023012"/>
    </source>
</evidence>
<reference evidence="12 13" key="1">
    <citation type="submission" date="2016-04" db="EMBL/GenBank/DDBJ databases">
        <title>Comparative Genomics and Epigenetics of Sporosarcina ureae.</title>
        <authorList>
            <person name="Oliver A.S."/>
            <person name="Cooper K.K."/>
        </authorList>
    </citation>
    <scope>NUCLEOTIDE SEQUENCE [LARGE SCALE GENOMIC DNA]</scope>
    <source>
        <strain evidence="12 13">S204</strain>
    </source>
</reference>
<dbReference type="Pfam" id="PF20714">
    <property type="entry name" value="HTH_64"/>
    <property type="match status" value="1"/>
</dbReference>
<dbReference type="Proteomes" id="UP000192486">
    <property type="component" value="Chromosome"/>
</dbReference>
<evidence type="ECO:0000256" key="8">
    <source>
        <dbReference type="ARBA" id="ARBA00023163"/>
    </source>
</evidence>
<sequence length="224" mass="25592">MIRVGIVEDDFRIASIHQQFLESVDGVKVVWQALRAKDTWEMLEKQPVDLLLVDVYMPDQSGIDLVRELKVDFPSLDFIIITAATDRELVAQSLSAGAFHYLVKPVELTKLQEVIERYQQRRLFLQESLYADQEEIDKLFVHAAAVKEDETNLPKGIHPLTLQKVIDIVNSLTEGTTAEEVGERLGASRTTARRYLEYLIAEGKMRAELEYGIVGRPERKYFGL</sequence>
<evidence type="ECO:0000256" key="2">
    <source>
        <dbReference type="ARBA" id="ARBA00022490"/>
    </source>
</evidence>
<dbReference type="PANTHER" id="PTHR45526:SF6">
    <property type="entry name" value="TRANSCRIPTIONAL REGULATORY PROTEIN CITT"/>
    <property type="match status" value="1"/>
</dbReference>
<dbReference type="EMBL" id="CP015108">
    <property type="protein sequence ID" value="ARF13939.1"/>
    <property type="molecule type" value="Genomic_DNA"/>
</dbReference>
<dbReference type="SMART" id="SM00448">
    <property type="entry name" value="REC"/>
    <property type="match status" value="1"/>
</dbReference>
<accession>A0ABN4YRE3</accession>
<evidence type="ECO:0000256" key="10">
    <source>
        <dbReference type="PROSITE-ProRule" id="PRU00169"/>
    </source>
</evidence>
<gene>
    <name evidence="12" type="ORF">SporoS204_07145</name>
</gene>
<keyword evidence="7 9" id="KW-0010">Activator</keyword>
<name>A0ABN4YRE3_SPOUR</name>
<feature type="modified residue" description="4-aspartylphosphate" evidence="10">
    <location>
        <position position="54"/>
    </location>
</feature>
<keyword evidence="2 9" id="KW-0963">Cytoplasm</keyword>
<evidence type="ECO:0000259" key="11">
    <source>
        <dbReference type="PROSITE" id="PS50110"/>
    </source>
</evidence>
<dbReference type="InterPro" id="IPR024187">
    <property type="entry name" value="Sig_transdc_resp-reg_cit/mal"/>
</dbReference>
<dbReference type="PROSITE" id="PS50110">
    <property type="entry name" value="RESPONSE_REGULATORY"/>
    <property type="match status" value="1"/>
</dbReference>
<keyword evidence="4 9" id="KW-0902">Two-component regulatory system</keyword>
<dbReference type="InterPro" id="IPR048714">
    <property type="entry name" value="DpiA-like_HTH"/>
</dbReference>
<comment type="subcellular location">
    <subcellularLocation>
        <location evidence="1 9">Cytoplasm</location>
    </subcellularLocation>
</comment>
<keyword evidence="3 10" id="KW-0597">Phosphoprotein</keyword>
<proteinExistence type="predicted"/>
<dbReference type="PIRSF" id="PIRSF006171">
    <property type="entry name" value="RR_citrat_malat"/>
    <property type="match status" value="1"/>
</dbReference>
<keyword evidence="13" id="KW-1185">Reference proteome</keyword>
<evidence type="ECO:0000256" key="9">
    <source>
        <dbReference type="PIRNR" id="PIRNR006171"/>
    </source>
</evidence>
<evidence type="ECO:0000313" key="13">
    <source>
        <dbReference type="Proteomes" id="UP000192486"/>
    </source>
</evidence>
<evidence type="ECO:0000256" key="3">
    <source>
        <dbReference type="ARBA" id="ARBA00022553"/>
    </source>
</evidence>
<evidence type="ECO:0000256" key="6">
    <source>
        <dbReference type="ARBA" id="ARBA00023125"/>
    </source>
</evidence>